<keyword evidence="3" id="KW-1185">Reference proteome</keyword>
<keyword evidence="1" id="KW-0812">Transmembrane</keyword>
<organism evidence="2 3">
    <name type="scientific">Aeriscardovia aeriphila</name>
    <dbReference type="NCBI Taxonomy" id="218139"/>
    <lineage>
        <taxon>Bacteria</taxon>
        <taxon>Bacillati</taxon>
        <taxon>Actinomycetota</taxon>
        <taxon>Actinomycetes</taxon>
        <taxon>Bifidobacteriales</taxon>
        <taxon>Bifidobacteriaceae</taxon>
        <taxon>Aeriscardovia</taxon>
    </lineage>
</organism>
<dbReference type="EMBL" id="MWWU01000002">
    <property type="protein sequence ID" value="OZG56423.1"/>
    <property type="molecule type" value="Genomic_DNA"/>
</dbReference>
<dbReference type="Pfam" id="PF13196">
    <property type="entry name" value="DUF4012"/>
    <property type="match status" value="1"/>
</dbReference>
<gene>
    <name evidence="2" type="ORF">AEAE_0911</name>
</gene>
<proteinExistence type="predicted"/>
<dbReference type="OrthoDB" id="3223041at2"/>
<accession>A0A261FBS2</accession>
<dbReference type="AlphaFoldDB" id="A0A261FBS2"/>
<evidence type="ECO:0000313" key="3">
    <source>
        <dbReference type="Proteomes" id="UP000228976"/>
    </source>
</evidence>
<name>A0A261FBS2_9BIFI</name>
<evidence type="ECO:0000313" key="2">
    <source>
        <dbReference type="EMBL" id="OZG56423.1"/>
    </source>
</evidence>
<dbReference type="Proteomes" id="UP000228976">
    <property type="component" value="Unassembled WGS sequence"/>
</dbReference>
<protein>
    <submittedName>
        <fullName evidence="2">Chemotaxis protein</fullName>
    </submittedName>
</protein>
<dbReference type="InterPro" id="IPR025101">
    <property type="entry name" value="DUF4012"/>
</dbReference>
<keyword evidence="1" id="KW-0472">Membrane</keyword>
<keyword evidence="1" id="KW-1133">Transmembrane helix</keyword>
<evidence type="ECO:0000256" key="1">
    <source>
        <dbReference type="SAM" id="Phobius"/>
    </source>
</evidence>
<dbReference type="RefSeq" id="WP_158520515.1">
    <property type="nucleotide sequence ID" value="NZ_MWWU01000002.1"/>
</dbReference>
<sequence length="600" mass="66167">MSEHAAERRVGQHLKTLPCKKHTGAWITLTVLMLLLIALGVWGYHTYRQARYVMAQEQSVMTQAKKITDKAKIAVKAQDLVTLKALAKDPTLEQMKTETAHAQAVMHNRNWTFLSHIPVLGNDVKVVQHLTSAAHDAVSDILPQFLNPLSSLVDQKWQENGQINLQPLLAVESQLTQGSKQLNSLTSDIQKLPHARIGKIEQARVKLVTKLVPLSRQISKSLDSLQYVTKLLSSPEEKTIILASATTAEIHSSNGLIGSLGNMTVGNNKIQMGEFHSNSEFESLGKIMDSPEAERIFNGDEHYYSMDIRDVTIDPDYDKVAKHIMNAWQASAYRVNNQPLGVLMVDPVFVQELIKLTGNVSTPIGIQVTGDNAAAFLQNGIYFESTSNKVQDTIFGVVTAQAVHNIVDNLNPMTAIKIAKVIPDFAKQRHISFYSTDPQLQKIAEDMNLTPRAQSSETKPQIGLYVNSNMASKMDYYEQRNVSVQQTAGPQQDGVTGQRTYTVTLTIQNTLDPATVGNLPIYISGGEAGHLKELLLAYAPQGGTIASQGNEFVQETWNGKSLLRTRFNILPGQQATYTFQVITSPKATTGLTVDQSPMAR</sequence>
<reference evidence="2 3" key="1">
    <citation type="journal article" date="2017" name="BMC Genomics">
        <title>Comparative genomic and phylogenomic analyses of the Bifidobacteriaceae family.</title>
        <authorList>
            <person name="Lugli G.A."/>
            <person name="Milani C."/>
            <person name="Turroni F."/>
            <person name="Duranti S."/>
            <person name="Mancabelli L."/>
            <person name="Mangifesta M."/>
            <person name="Ferrario C."/>
            <person name="Modesto M."/>
            <person name="Mattarelli P."/>
            <person name="Jiri K."/>
            <person name="van Sinderen D."/>
            <person name="Ventura M."/>
        </authorList>
    </citation>
    <scope>NUCLEOTIDE SEQUENCE [LARGE SCALE GENOMIC DNA]</scope>
    <source>
        <strain evidence="2 3">LMG 21773</strain>
    </source>
</reference>
<feature type="transmembrane region" description="Helical" evidence="1">
    <location>
        <begin position="24"/>
        <end position="44"/>
    </location>
</feature>
<comment type="caution">
    <text evidence="2">The sequence shown here is derived from an EMBL/GenBank/DDBJ whole genome shotgun (WGS) entry which is preliminary data.</text>
</comment>